<evidence type="ECO:0000256" key="1">
    <source>
        <dbReference type="SAM" id="SignalP"/>
    </source>
</evidence>
<proteinExistence type="predicted"/>
<organism evidence="2 3">
    <name type="scientific">Caenispirillum bisanense</name>
    <dbReference type="NCBI Taxonomy" id="414052"/>
    <lineage>
        <taxon>Bacteria</taxon>
        <taxon>Pseudomonadati</taxon>
        <taxon>Pseudomonadota</taxon>
        <taxon>Alphaproteobacteria</taxon>
        <taxon>Rhodospirillales</taxon>
        <taxon>Novispirillaceae</taxon>
        <taxon>Caenispirillum</taxon>
    </lineage>
</organism>
<keyword evidence="1" id="KW-0732">Signal</keyword>
<feature type="signal peptide" evidence="1">
    <location>
        <begin position="1"/>
        <end position="37"/>
    </location>
</feature>
<name>A0A286G964_9PROT</name>
<dbReference type="EMBL" id="OCNJ01000002">
    <property type="protein sequence ID" value="SOD92061.1"/>
    <property type="molecule type" value="Genomic_DNA"/>
</dbReference>
<reference evidence="2 3" key="1">
    <citation type="submission" date="2017-09" db="EMBL/GenBank/DDBJ databases">
        <authorList>
            <person name="Ehlers B."/>
            <person name="Leendertz F.H."/>
        </authorList>
    </citation>
    <scope>NUCLEOTIDE SEQUENCE [LARGE SCALE GENOMIC DNA]</scope>
    <source>
        <strain evidence="2 3">USBA 140</strain>
    </source>
</reference>
<dbReference type="InterPro" id="IPR010466">
    <property type="entry name" value="DUF1058"/>
</dbReference>
<accession>A0A286G964</accession>
<sequence length="189" mass="20869">MRRHLGEDEQQAMTTSARGLRKTVLAAALAAVTAAVAAPPPGAAAAGTDGTGLPLPRFVSLRSEQVNLRTGPGVRYPIDWVYLRRDLPVEVVQEFETWRKIRDPEGAEGWVHQSMLSGRRTVITLNGTHPLRRDPSEAAATVALVEPGVQANLIQCPQTTDFCRVEVQGRHGWLKREEFWGVYRGEHID</sequence>
<evidence type="ECO:0000313" key="2">
    <source>
        <dbReference type="EMBL" id="SOD92061.1"/>
    </source>
</evidence>
<dbReference type="Proteomes" id="UP000219621">
    <property type="component" value="Unassembled WGS sequence"/>
</dbReference>
<gene>
    <name evidence="2" type="ORF">SAMN05421508_102246</name>
</gene>
<evidence type="ECO:0000313" key="3">
    <source>
        <dbReference type="Proteomes" id="UP000219621"/>
    </source>
</evidence>
<dbReference type="AlphaFoldDB" id="A0A286G964"/>
<keyword evidence="3" id="KW-1185">Reference proteome</keyword>
<dbReference type="Gene3D" id="2.30.30.40">
    <property type="entry name" value="SH3 Domains"/>
    <property type="match status" value="1"/>
</dbReference>
<protein>
    <submittedName>
        <fullName evidence="2">SH3-like domain-containing protein</fullName>
    </submittedName>
</protein>
<feature type="chain" id="PRO_5012154175" evidence="1">
    <location>
        <begin position="38"/>
        <end position="189"/>
    </location>
</feature>
<dbReference type="Pfam" id="PF06347">
    <property type="entry name" value="SH3_4"/>
    <property type="match status" value="2"/>
</dbReference>